<name>A0A2S0NJV3_9MOLU</name>
<dbReference type="SUPFAM" id="SSF46565">
    <property type="entry name" value="Chaperone J-domain"/>
    <property type="match status" value="1"/>
</dbReference>
<protein>
    <recommendedName>
        <fullName evidence="2">J domain-containing protein</fullName>
    </recommendedName>
</protein>
<reference evidence="4" key="1">
    <citation type="submission" date="2018-02" db="EMBL/GenBank/DDBJ databases">
        <title>Firefly genomes illuminate parallel origins of bioluminescence in beetles.</title>
        <authorList>
            <person name="Fallon T.R."/>
            <person name="Lower S.E.S."/>
            <person name="Behringer M."/>
            <person name="Weng J.-K."/>
        </authorList>
    </citation>
    <scope>NUCLEOTIDE SEQUENCE [LARGE SCALE GENOMIC DNA]</scope>
</reference>
<evidence type="ECO:0000313" key="3">
    <source>
        <dbReference type="EMBL" id="AVP49289.1"/>
    </source>
</evidence>
<keyword evidence="1" id="KW-0472">Membrane</keyword>
<dbReference type="RefSeq" id="WP_303662619.1">
    <property type="nucleotide sequence ID" value="NZ_CP027019.1"/>
</dbReference>
<dbReference type="CDD" id="cd06257">
    <property type="entry name" value="DnaJ"/>
    <property type="match status" value="1"/>
</dbReference>
<keyword evidence="1" id="KW-1133">Transmembrane helix</keyword>
<dbReference type="InterPro" id="IPR001623">
    <property type="entry name" value="DnaJ_domain"/>
</dbReference>
<evidence type="ECO:0000259" key="2">
    <source>
        <dbReference type="PROSITE" id="PS50076"/>
    </source>
</evidence>
<dbReference type="InterPro" id="IPR050817">
    <property type="entry name" value="DjlA_DnaK_co-chaperone"/>
</dbReference>
<evidence type="ECO:0000313" key="4">
    <source>
        <dbReference type="Proteomes" id="UP000239250"/>
    </source>
</evidence>
<keyword evidence="1" id="KW-0812">Transmembrane</keyword>
<dbReference type="AlphaFoldDB" id="A0A2S0NJV3"/>
<accession>A0A2S0NJV3</accession>
<gene>
    <name evidence="3" type="ORF">C5T88_01685</name>
</gene>
<dbReference type="EMBL" id="CP027019">
    <property type="protein sequence ID" value="AVP49289.1"/>
    <property type="molecule type" value="Genomic_DNA"/>
</dbReference>
<dbReference type="PANTHER" id="PTHR24074">
    <property type="entry name" value="CO-CHAPERONE PROTEIN DJLA"/>
    <property type="match status" value="1"/>
</dbReference>
<evidence type="ECO:0000256" key="1">
    <source>
        <dbReference type="SAM" id="Phobius"/>
    </source>
</evidence>
<dbReference type="Pfam" id="PF00226">
    <property type="entry name" value="DnaJ"/>
    <property type="match status" value="1"/>
</dbReference>
<dbReference type="PRINTS" id="PR00625">
    <property type="entry name" value="JDOMAIN"/>
</dbReference>
<feature type="transmembrane region" description="Helical" evidence="1">
    <location>
        <begin position="6"/>
        <end position="25"/>
    </location>
</feature>
<dbReference type="InterPro" id="IPR036869">
    <property type="entry name" value="J_dom_sf"/>
</dbReference>
<sequence length="306" mass="36491">MNNIFIFLIIFALISVFSSSGGFWYRKSRGKRGAKGERTFDVFEKNKMIWLQRVQKTHQIPFYGIEEVFNVFPFFSDYNEVKSWLIKKNISSKKTDLILLTLKHYEENFMKYWIEQERNLLIAFDKINLPQSQRAIDFLLQYYNLFLDVFQEQMVNCYIQKIIPAIIGNVLEEDPQKIIHGQQNNDFKHFLHQKIEEFYMNLNNDVQIIIQQLYADINSMRYTNSSFNQSEKNQQSYNFNEQASELGKAYKTLGVDEQISDQELKTKYRQLAMEYHPDKNDSHQAKEKMAKINAAYDLVKKVRNIK</sequence>
<dbReference type="Proteomes" id="UP000239250">
    <property type="component" value="Chromosome"/>
</dbReference>
<proteinExistence type="predicted"/>
<feature type="domain" description="J" evidence="2">
    <location>
        <begin position="248"/>
        <end position="306"/>
    </location>
</feature>
<organism evidence="3 4">
    <name type="scientific">Williamsoniiplasma luminosum</name>
    <dbReference type="NCBI Taxonomy" id="214888"/>
    <lineage>
        <taxon>Bacteria</taxon>
        <taxon>Bacillati</taxon>
        <taxon>Mycoplasmatota</taxon>
        <taxon>Mollicutes</taxon>
        <taxon>Entomoplasmatales</taxon>
        <taxon>Williamsoniiplasma</taxon>
    </lineage>
</organism>
<dbReference type="Gene3D" id="1.10.287.110">
    <property type="entry name" value="DnaJ domain"/>
    <property type="match status" value="1"/>
</dbReference>
<dbReference type="SMART" id="SM00271">
    <property type="entry name" value="DnaJ"/>
    <property type="match status" value="1"/>
</dbReference>
<dbReference type="PROSITE" id="PS50076">
    <property type="entry name" value="DNAJ_2"/>
    <property type="match status" value="1"/>
</dbReference>